<keyword evidence="3" id="KW-1185">Reference proteome</keyword>
<evidence type="ECO:0000313" key="3">
    <source>
        <dbReference type="Proteomes" id="UP000185934"/>
    </source>
</evidence>
<dbReference type="KEGG" id="dfo:Dform_00454"/>
<feature type="transmembrane region" description="Helical" evidence="1">
    <location>
        <begin position="98"/>
        <end position="117"/>
    </location>
</feature>
<dbReference type="AlphaFoldDB" id="A0A1P8F5V1"/>
<sequence>MLLLIPLVLIAISAVWQLKPSRGMEKSRYYAIFAVAVPAIILVIAALIAQLMEISSGEVSDVANDFFTVGLFLMPVAFTALIIFALRRQWEIVKGLGFSLGLSFIALTVELGLLAWWSTM</sequence>
<keyword evidence="1" id="KW-1133">Transmembrane helix</keyword>
<feature type="transmembrane region" description="Helical" evidence="1">
    <location>
        <begin position="66"/>
        <end position="86"/>
    </location>
</feature>
<reference evidence="3" key="1">
    <citation type="submission" date="2016-11" db="EMBL/GenBank/DDBJ databases">
        <title>Dehalogenimonas formicexedens sp. nov., a chlorinated alkane respiring bacterium isolated from contaminated groundwater.</title>
        <authorList>
            <person name="Key T.A."/>
            <person name="Bowman K.S."/>
            <person name="Lee I."/>
            <person name="Chun J."/>
            <person name="Albuquerque L."/>
            <person name="da Costa M.S."/>
            <person name="Rainey F.A."/>
            <person name="Moe W.M."/>
        </authorList>
    </citation>
    <scope>NUCLEOTIDE SEQUENCE [LARGE SCALE GENOMIC DNA]</scope>
    <source>
        <strain evidence="3">NSZ-14</strain>
    </source>
</reference>
<evidence type="ECO:0000313" key="2">
    <source>
        <dbReference type="EMBL" id="APV43810.1"/>
    </source>
</evidence>
<feature type="transmembrane region" description="Helical" evidence="1">
    <location>
        <begin position="27"/>
        <end position="54"/>
    </location>
</feature>
<dbReference type="Proteomes" id="UP000185934">
    <property type="component" value="Chromosome"/>
</dbReference>
<protein>
    <submittedName>
        <fullName evidence="2">Uncharacterized protein</fullName>
    </submittedName>
</protein>
<accession>A0A1P8F5V1</accession>
<proteinExistence type="predicted"/>
<dbReference type="EMBL" id="CP018258">
    <property type="protein sequence ID" value="APV43810.1"/>
    <property type="molecule type" value="Genomic_DNA"/>
</dbReference>
<organism evidence="2 3">
    <name type="scientific">Dehalogenimonas formicexedens</name>
    <dbReference type="NCBI Taxonomy" id="1839801"/>
    <lineage>
        <taxon>Bacteria</taxon>
        <taxon>Bacillati</taxon>
        <taxon>Chloroflexota</taxon>
        <taxon>Dehalococcoidia</taxon>
        <taxon>Dehalococcoidales</taxon>
        <taxon>Dehalococcoidaceae</taxon>
        <taxon>Dehalogenimonas</taxon>
    </lineage>
</organism>
<name>A0A1P8F5V1_9CHLR</name>
<dbReference type="STRING" id="1839801.Dform_00454"/>
<evidence type="ECO:0000256" key="1">
    <source>
        <dbReference type="SAM" id="Phobius"/>
    </source>
</evidence>
<keyword evidence="1" id="KW-0812">Transmembrane</keyword>
<gene>
    <name evidence="2" type="ORF">Dform_00454</name>
</gene>
<dbReference type="RefSeq" id="WP_076003588.1">
    <property type="nucleotide sequence ID" value="NZ_CP018258.1"/>
</dbReference>
<dbReference type="OrthoDB" id="9917690at2"/>
<keyword evidence="1" id="KW-0472">Membrane</keyword>